<keyword evidence="4" id="KW-0233">DNA recombination</keyword>
<dbReference type="Proteomes" id="UP000742786">
    <property type="component" value="Unassembled WGS sequence"/>
</dbReference>
<dbReference type="InterPro" id="IPR025166">
    <property type="entry name" value="Integrase_DNA_bind_dom"/>
</dbReference>
<evidence type="ECO:0000313" key="8">
    <source>
        <dbReference type="EMBL" id="CAG4883814.1"/>
    </source>
</evidence>
<dbReference type="AlphaFoldDB" id="A0A916J422"/>
<dbReference type="InterPro" id="IPR050808">
    <property type="entry name" value="Phage_Integrase"/>
</dbReference>
<dbReference type="PROSITE" id="PS51898">
    <property type="entry name" value="TYR_RECOMBINASE"/>
    <property type="match status" value="1"/>
</dbReference>
<accession>A0A916J422</accession>
<dbReference type="InterPro" id="IPR013762">
    <property type="entry name" value="Integrase-like_cat_sf"/>
</dbReference>
<evidence type="ECO:0000259" key="7">
    <source>
        <dbReference type="PROSITE" id="PS51900"/>
    </source>
</evidence>
<dbReference type="Gene3D" id="1.10.150.130">
    <property type="match status" value="1"/>
</dbReference>
<dbReference type="InterPro" id="IPR044068">
    <property type="entry name" value="CB"/>
</dbReference>
<dbReference type="PROSITE" id="PS51900">
    <property type="entry name" value="CB"/>
    <property type="match status" value="1"/>
</dbReference>
<dbReference type="InterPro" id="IPR011010">
    <property type="entry name" value="DNA_brk_join_enz"/>
</dbReference>
<feature type="domain" description="Core-binding (CB)" evidence="7">
    <location>
        <begin position="97"/>
        <end position="192"/>
    </location>
</feature>
<evidence type="ECO:0000256" key="3">
    <source>
        <dbReference type="ARBA" id="ARBA00023125"/>
    </source>
</evidence>
<dbReference type="InterPro" id="IPR038488">
    <property type="entry name" value="Integrase_DNA-bd_sf"/>
</dbReference>
<dbReference type="GO" id="GO:0003677">
    <property type="term" value="F:DNA binding"/>
    <property type="evidence" value="ECO:0007669"/>
    <property type="project" value="UniProtKB-UniRule"/>
</dbReference>
<comment type="caution">
    <text evidence="8">The sequence shown here is derived from an EMBL/GenBank/DDBJ whole genome shotgun (WGS) entry which is preliminary data.</text>
</comment>
<keyword evidence="9" id="KW-1185">Reference proteome</keyword>
<dbReference type="EMBL" id="CAJQUM010000001">
    <property type="protein sequence ID" value="CAG4883814.1"/>
    <property type="molecule type" value="Genomic_DNA"/>
</dbReference>
<comment type="similarity">
    <text evidence="1">Belongs to the 'phage' integrase family.</text>
</comment>
<gene>
    <name evidence="8" type="ORF">GTOL_11697</name>
</gene>
<dbReference type="PANTHER" id="PTHR30629">
    <property type="entry name" value="PROPHAGE INTEGRASE"/>
    <property type="match status" value="1"/>
</dbReference>
<keyword evidence="2" id="KW-0229">DNA integration</keyword>
<feature type="domain" description="Tyr recombinase" evidence="6">
    <location>
        <begin position="216"/>
        <end position="397"/>
    </location>
</feature>
<protein>
    <submittedName>
        <fullName evidence="8">Prophage integrase IntS</fullName>
    </submittedName>
</protein>
<proteinExistence type="inferred from homology"/>
<evidence type="ECO:0000256" key="2">
    <source>
        <dbReference type="ARBA" id="ARBA00022908"/>
    </source>
</evidence>
<sequence>MSLTKTEIEAAKPQGKPYRLADRDGLYLDVRAKSKSWRYRYRFVGKENVHTLGRYPEMSRDEAREALIALRKMLAQGKSPSQEKKLERIRVAHQHAQTFEALFDEWVASRTWAETTKRNRLAQIEFHVLPYLGPLAIREITPMHVLDVLRKAEKPAKSEKKRGRGARVRDVGSPNVARRLRHYVASVFNVAIATGRADSNPAGSLREVLSPAIRVAHKTPLRPKQVGDFLRGLDAYRGDPKTVLAFRLLWWSMLRPGEVVAAHWNEFDLDAATWTIPRARMKNKNPELPAHIVPLPSQAVERLRTWHAFTGGIGYLFPHRDKSGQSMIASTLGKVHGRLGLDFPYSPHATRTTASTHLNQMGYRYDAIEKQLDHEDRDAIRRAYNRADYLEERRQMMQQWADLLDEWKSGGKVIPVGLRKGPVA</sequence>
<dbReference type="InterPro" id="IPR002104">
    <property type="entry name" value="Integrase_catalytic"/>
</dbReference>
<dbReference type="Pfam" id="PF22022">
    <property type="entry name" value="Phage_int_M"/>
    <property type="match status" value="1"/>
</dbReference>
<evidence type="ECO:0000256" key="1">
    <source>
        <dbReference type="ARBA" id="ARBA00008857"/>
    </source>
</evidence>
<dbReference type="Pfam" id="PF00589">
    <property type="entry name" value="Phage_integrase"/>
    <property type="match status" value="1"/>
</dbReference>
<dbReference type="InterPro" id="IPR053876">
    <property type="entry name" value="Phage_int_M"/>
</dbReference>
<evidence type="ECO:0000256" key="4">
    <source>
        <dbReference type="ARBA" id="ARBA00023172"/>
    </source>
</evidence>
<name>A0A916J422_9PROT</name>
<dbReference type="Gene3D" id="3.30.160.390">
    <property type="entry name" value="Integrase, DNA-binding domain"/>
    <property type="match status" value="1"/>
</dbReference>
<dbReference type="Pfam" id="PF13356">
    <property type="entry name" value="Arm-DNA-bind_3"/>
    <property type="match status" value="1"/>
</dbReference>
<evidence type="ECO:0000256" key="5">
    <source>
        <dbReference type="PROSITE-ProRule" id="PRU01248"/>
    </source>
</evidence>
<evidence type="ECO:0000313" key="9">
    <source>
        <dbReference type="Proteomes" id="UP000742786"/>
    </source>
</evidence>
<dbReference type="Gene3D" id="1.10.443.10">
    <property type="entry name" value="Intergrase catalytic core"/>
    <property type="match status" value="1"/>
</dbReference>
<dbReference type="GO" id="GO:0006310">
    <property type="term" value="P:DNA recombination"/>
    <property type="evidence" value="ECO:0007669"/>
    <property type="project" value="UniProtKB-KW"/>
</dbReference>
<keyword evidence="3 5" id="KW-0238">DNA-binding</keyword>
<dbReference type="GO" id="GO:0015074">
    <property type="term" value="P:DNA integration"/>
    <property type="evidence" value="ECO:0007669"/>
    <property type="project" value="UniProtKB-KW"/>
</dbReference>
<dbReference type="SUPFAM" id="SSF56349">
    <property type="entry name" value="DNA breaking-rejoining enzymes"/>
    <property type="match status" value="1"/>
</dbReference>
<organism evidence="8 9">
    <name type="scientific">Georgfuchsia toluolica</name>
    <dbReference type="NCBI Taxonomy" id="424218"/>
    <lineage>
        <taxon>Bacteria</taxon>
        <taxon>Pseudomonadati</taxon>
        <taxon>Pseudomonadota</taxon>
        <taxon>Betaproteobacteria</taxon>
        <taxon>Nitrosomonadales</taxon>
        <taxon>Sterolibacteriaceae</taxon>
        <taxon>Georgfuchsia</taxon>
    </lineage>
</organism>
<dbReference type="CDD" id="cd00801">
    <property type="entry name" value="INT_P4_C"/>
    <property type="match status" value="1"/>
</dbReference>
<dbReference type="RefSeq" id="WP_220635738.1">
    <property type="nucleotide sequence ID" value="NZ_CAJQUM010000001.1"/>
</dbReference>
<dbReference type="InterPro" id="IPR010998">
    <property type="entry name" value="Integrase_recombinase_N"/>
</dbReference>
<dbReference type="PANTHER" id="PTHR30629:SF2">
    <property type="entry name" value="PROPHAGE INTEGRASE INTS-RELATED"/>
    <property type="match status" value="1"/>
</dbReference>
<reference evidence="8" key="1">
    <citation type="submission" date="2021-04" db="EMBL/GenBank/DDBJ databases">
        <authorList>
            <person name="Hornung B."/>
        </authorList>
    </citation>
    <scope>NUCLEOTIDE SEQUENCE</scope>
    <source>
        <strain evidence="8">G5G6</strain>
    </source>
</reference>
<evidence type="ECO:0000259" key="6">
    <source>
        <dbReference type="PROSITE" id="PS51898"/>
    </source>
</evidence>